<dbReference type="OrthoDB" id="1858978at2759"/>
<dbReference type="Proteomes" id="UP000237000">
    <property type="component" value="Unassembled WGS sequence"/>
</dbReference>
<evidence type="ECO:0000313" key="2">
    <source>
        <dbReference type="EMBL" id="PON65527.1"/>
    </source>
</evidence>
<protein>
    <recommendedName>
        <fullName evidence="1">Neprosin activation peptide domain-containing protein</fullName>
    </recommendedName>
</protein>
<organism evidence="2 3">
    <name type="scientific">Trema orientale</name>
    <name type="common">Charcoal tree</name>
    <name type="synonym">Celtis orientalis</name>
    <dbReference type="NCBI Taxonomy" id="63057"/>
    <lineage>
        <taxon>Eukaryota</taxon>
        <taxon>Viridiplantae</taxon>
        <taxon>Streptophyta</taxon>
        <taxon>Embryophyta</taxon>
        <taxon>Tracheophyta</taxon>
        <taxon>Spermatophyta</taxon>
        <taxon>Magnoliopsida</taxon>
        <taxon>eudicotyledons</taxon>
        <taxon>Gunneridae</taxon>
        <taxon>Pentapetalae</taxon>
        <taxon>rosids</taxon>
        <taxon>fabids</taxon>
        <taxon>Rosales</taxon>
        <taxon>Cannabaceae</taxon>
        <taxon>Trema</taxon>
    </lineage>
</organism>
<dbReference type="EMBL" id="JXTC01000319">
    <property type="protein sequence ID" value="PON65527.1"/>
    <property type="molecule type" value="Genomic_DNA"/>
</dbReference>
<dbReference type="InterPro" id="IPR025521">
    <property type="entry name" value="Neprosin_propep"/>
</dbReference>
<sequence length="38" mass="4396">TKEGDIFDCVDFNKQPALNHPLLKNHKIQVLVFLLSLF</sequence>
<feature type="domain" description="Neprosin activation peptide" evidence="1">
    <location>
        <begin position="1"/>
        <end position="30"/>
    </location>
</feature>
<gene>
    <name evidence="2" type="ORF">TorRG33x02_270590</name>
</gene>
<comment type="caution">
    <text evidence="2">The sequence shown here is derived from an EMBL/GenBank/DDBJ whole genome shotgun (WGS) entry which is preliminary data.</text>
</comment>
<keyword evidence="3" id="KW-1185">Reference proteome</keyword>
<dbReference type="AlphaFoldDB" id="A0A2P5CWX2"/>
<evidence type="ECO:0000259" key="1">
    <source>
        <dbReference type="Pfam" id="PF14365"/>
    </source>
</evidence>
<feature type="non-terminal residue" evidence="2">
    <location>
        <position position="1"/>
    </location>
</feature>
<name>A0A2P5CWX2_TREOI</name>
<proteinExistence type="predicted"/>
<accession>A0A2P5CWX2</accession>
<dbReference type="InParanoid" id="A0A2P5CWX2"/>
<evidence type="ECO:0000313" key="3">
    <source>
        <dbReference type="Proteomes" id="UP000237000"/>
    </source>
</evidence>
<dbReference type="Pfam" id="PF14365">
    <property type="entry name" value="Neprosin_AP"/>
    <property type="match status" value="1"/>
</dbReference>
<reference evidence="3" key="1">
    <citation type="submission" date="2016-06" db="EMBL/GenBank/DDBJ databases">
        <title>Parallel loss of symbiosis genes in relatives of nitrogen-fixing non-legume Parasponia.</title>
        <authorList>
            <person name="Van Velzen R."/>
            <person name="Holmer R."/>
            <person name="Bu F."/>
            <person name="Rutten L."/>
            <person name="Van Zeijl A."/>
            <person name="Liu W."/>
            <person name="Santuari L."/>
            <person name="Cao Q."/>
            <person name="Sharma T."/>
            <person name="Shen D."/>
            <person name="Roswanjaya Y."/>
            <person name="Wardhani T."/>
            <person name="Kalhor M.S."/>
            <person name="Jansen J."/>
            <person name="Van den Hoogen J."/>
            <person name="Gungor B."/>
            <person name="Hartog M."/>
            <person name="Hontelez J."/>
            <person name="Verver J."/>
            <person name="Yang W.-C."/>
            <person name="Schijlen E."/>
            <person name="Repin R."/>
            <person name="Schilthuizen M."/>
            <person name="Schranz E."/>
            <person name="Heidstra R."/>
            <person name="Miyata K."/>
            <person name="Fedorova E."/>
            <person name="Kohlen W."/>
            <person name="Bisseling T."/>
            <person name="Smit S."/>
            <person name="Geurts R."/>
        </authorList>
    </citation>
    <scope>NUCLEOTIDE SEQUENCE [LARGE SCALE GENOMIC DNA]</scope>
    <source>
        <strain evidence="3">cv. RG33-2</strain>
    </source>
</reference>